<keyword evidence="6 8" id="KW-0472">Membrane</keyword>
<dbReference type="KEGG" id="mfc:BRM9_0278"/>
<keyword evidence="5" id="KW-0732">Signal</keyword>
<keyword evidence="4" id="KW-0964">Secreted</keyword>
<evidence type="ECO:0000259" key="9">
    <source>
        <dbReference type="Pfam" id="PF01345"/>
    </source>
</evidence>
<evidence type="ECO:0000313" key="10">
    <source>
        <dbReference type="EMBL" id="AIS31107.1"/>
    </source>
</evidence>
<dbReference type="PANTHER" id="PTHR34819">
    <property type="entry name" value="LARGE CYSTEINE-RICH PERIPLASMIC PROTEIN OMCB"/>
    <property type="match status" value="1"/>
</dbReference>
<accession>A0A089ZAQ6</accession>
<dbReference type="NCBIfam" id="TIGR01376">
    <property type="entry name" value="POMP_repeat"/>
    <property type="match status" value="1"/>
</dbReference>
<gene>
    <name evidence="10" type="ORF">BRM9_0278</name>
</gene>
<feature type="transmembrane region" description="Helical" evidence="8">
    <location>
        <begin position="876"/>
        <end position="895"/>
    </location>
</feature>
<feature type="domain" description="DUF11" evidence="9">
    <location>
        <begin position="621"/>
        <end position="734"/>
    </location>
</feature>
<dbReference type="EMBL" id="CP006933">
    <property type="protein sequence ID" value="AIS31107.1"/>
    <property type="molecule type" value="Genomic_DNA"/>
</dbReference>
<dbReference type="Pfam" id="PF02415">
    <property type="entry name" value="Chlam_PMP"/>
    <property type="match status" value="2"/>
</dbReference>
<dbReference type="Gene3D" id="2.160.20.10">
    <property type="entry name" value="Single-stranded right-handed beta-helix, Pectin lyase-like"/>
    <property type="match status" value="1"/>
</dbReference>
<evidence type="ECO:0000256" key="8">
    <source>
        <dbReference type="SAM" id="Phobius"/>
    </source>
</evidence>
<feature type="domain" description="DUF11" evidence="9">
    <location>
        <begin position="741"/>
        <end position="844"/>
    </location>
</feature>
<evidence type="ECO:0000256" key="1">
    <source>
        <dbReference type="ARBA" id="ARBA00004196"/>
    </source>
</evidence>
<dbReference type="Gene3D" id="2.60.40.10">
    <property type="entry name" value="Immunoglobulins"/>
    <property type="match status" value="1"/>
</dbReference>
<dbReference type="InterPro" id="IPR003368">
    <property type="entry name" value="POMP_repeat"/>
</dbReference>
<evidence type="ECO:0000256" key="6">
    <source>
        <dbReference type="ARBA" id="ARBA00023136"/>
    </source>
</evidence>
<feature type="domain" description="DUF11" evidence="9">
    <location>
        <begin position="490"/>
        <end position="601"/>
    </location>
</feature>
<name>A0A089ZAQ6_METFO</name>
<dbReference type="InterPro" id="IPR013783">
    <property type="entry name" value="Ig-like_fold"/>
</dbReference>
<sequence length="900" mass="94779">MFPLLFITLTLLFCANTVSAADEAIFVNGSYGNDNWDGQTWQTAKLTIQNATGTVSPNGVVTIADGVYSGNGNTNIVIDRNMTIQGLSQTKTIINGTDTNWIFTILSGVNVTIGNLTFTNGSGYRGGAIYNHGDLTVENCTFTNNTATSLEQTGGRGGAICNFADEGPITTTVTNCTFNFNNAMRDSAIMNYCGITDHYIISTVTNCNFTNNTAQGMGTIYNLADNGYVNCTVTNCTFTNNTATNQGGCIANYCGNSGSITSTAINSTFNSNHANYGGAIALWLNGGFINFIATSCTFTRNTANYGGAIYSTIWQGGSVNSTAHFNSFVGNIASAGSAICREKGSVNATLNWWGTNVDPTTVTNLISGIVDANPWVILTVNATPSTINNGETSAITTDFNHINGGGDLVGGHIPDESITLDIPWGSFTNSGISHSFTGNTVAGAMSATFYAREGALNPLFNPVQVSATADGYTTSDSESAYISINPVANLNITTTANVTAANVGDLIRYNITITNNGPDNVTYIALEDILPLENGQAPEYIFPPADSLTYIPEGAKLTWNNILDSFGGILQPGHAISVLIDVRIPSSAAGTIFTNKANITSIVYPYFNETTTNVYVNPATVELNKTANNTRPNVGETVLFTIVAKNNGPSTASNLIVTDTLPAGLDFVSCTGGGVWDPVTRTVTWPAALVLNGANVTYYLTALVNSTSLAGTNITNVVNETHTEYPNNSTANCTVYVPKADLYIQITSDKNSPTVGETFTLTYKLGNNGPDDATNVTITIPLPEGFVISKIEGDGNWIVTGNTITWTMTNVTVGDPYLYITGWTTRIGNYLFTASINSDTFSTNSRGVNPLTLNAQPTVNAATTTSGNTVGMQGTGAPIVPLALAILSVLGGLAATRKRQ</sequence>
<dbReference type="AlphaFoldDB" id="A0A089ZAQ6"/>
<dbReference type="InterPro" id="IPR011050">
    <property type="entry name" value="Pectin_lyase_fold/virulence"/>
</dbReference>
<evidence type="ECO:0000256" key="5">
    <source>
        <dbReference type="ARBA" id="ARBA00022729"/>
    </source>
</evidence>
<dbReference type="InterPro" id="IPR051172">
    <property type="entry name" value="Chlamydia_OmcB"/>
</dbReference>
<keyword evidence="8" id="KW-0812">Transmembrane</keyword>
<evidence type="ECO:0000256" key="4">
    <source>
        <dbReference type="ARBA" id="ARBA00022525"/>
    </source>
</evidence>
<reference evidence="10 11" key="1">
    <citation type="submission" date="2013-12" db="EMBL/GenBank/DDBJ databases">
        <title>The complete genome sequence of Methanobacterium sp. BRM9.</title>
        <authorList>
            <consortium name="Pastoral Greenhouse Gas Research Consortium"/>
            <person name="Kelly W.J."/>
            <person name="Leahy S.C."/>
            <person name="Perry R."/>
            <person name="Li D."/>
            <person name="Altermann E."/>
            <person name="Lambie S.C."/>
            <person name="Attwood G.T."/>
        </authorList>
    </citation>
    <scope>NUCLEOTIDE SEQUENCE [LARGE SCALE GENOMIC DNA]</scope>
    <source>
        <strain evidence="10 11">BRM9</strain>
    </source>
</reference>
<dbReference type="GO" id="GO:0005576">
    <property type="term" value="C:extracellular region"/>
    <property type="evidence" value="ECO:0007669"/>
    <property type="project" value="UniProtKB-SubCell"/>
</dbReference>
<keyword evidence="8" id="KW-1133">Transmembrane helix</keyword>
<dbReference type="NCBIfam" id="TIGR01451">
    <property type="entry name" value="B_ant_repeat"/>
    <property type="match status" value="3"/>
</dbReference>
<organism evidence="10 11">
    <name type="scientific">Methanobacterium formicicum</name>
    <dbReference type="NCBI Taxonomy" id="2162"/>
    <lineage>
        <taxon>Archaea</taxon>
        <taxon>Methanobacteriati</taxon>
        <taxon>Methanobacteriota</taxon>
        <taxon>Methanomada group</taxon>
        <taxon>Methanobacteria</taxon>
        <taxon>Methanobacteriales</taxon>
        <taxon>Methanobacteriaceae</taxon>
        <taxon>Methanobacterium</taxon>
    </lineage>
</organism>
<protein>
    <submittedName>
        <fullName evidence="10">Adhesin-like protein</fullName>
    </submittedName>
</protein>
<keyword evidence="7" id="KW-0998">Cell outer membrane</keyword>
<comment type="subcellular location">
    <subcellularLocation>
        <location evidence="1">Cell envelope</location>
    </subcellularLocation>
    <subcellularLocation>
        <location evidence="2">Cell outer membrane</location>
    </subcellularLocation>
    <subcellularLocation>
        <location evidence="3">Secreted</location>
    </subcellularLocation>
</comment>
<dbReference type="InterPro" id="IPR012334">
    <property type="entry name" value="Pectin_lyas_fold"/>
</dbReference>
<evidence type="ECO:0000313" key="11">
    <source>
        <dbReference type="Proteomes" id="UP000029661"/>
    </source>
</evidence>
<evidence type="ECO:0000256" key="2">
    <source>
        <dbReference type="ARBA" id="ARBA00004442"/>
    </source>
</evidence>
<dbReference type="InterPro" id="IPR047589">
    <property type="entry name" value="DUF11_rpt"/>
</dbReference>
<dbReference type="Proteomes" id="UP000029661">
    <property type="component" value="Chromosome"/>
</dbReference>
<dbReference type="Pfam" id="PF01345">
    <property type="entry name" value="DUF11"/>
    <property type="match status" value="3"/>
</dbReference>
<dbReference type="PANTHER" id="PTHR34819:SF5">
    <property type="entry name" value="CONSERVED REPEAT DOMAIN PROTEIN"/>
    <property type="match status" value="1"/>
</dbReference>
<proteinExistence type="predicted"/>
<evidence type="ECO:0000256" key="7">
    <source>
        <dbReference type="ARBA" id="ARBA00023237"/>
    </source>
</evidence>
<dbReference type="SUPFAM" id="SSF51126">
    <property type="entry name" value="Pectin lyase-like"/>
    <property type="match status" value="1"/>
</dbReference>
<dbReference type="InterPro" id="IPR001434">
    <property type="entry name" value="OmcB-like_DUF11"/>
</dbReference>
<evidence type="ECO:0000256" key="3">
    <source>
        <dbReference type="ARBA" id="ARBA00004613"/>
    </source>
</evidence>